<dbReference type="PANTHER" id="PTHR47669:SF1">
    <property type="entry name" value="PHOSPHATIDYLINOSITOL TRANSFER PROTEIN SFH5"/>
    <property type="match status" value="1"/>
</dbReference>
<evidence type="ECO:0000256" key="14">
    <source>
        <dbReference type="ARBA" id="ARBA00024180"/>
    </source>
</evidence>
<evidence type="ECO:0000256" key="2">
    <source>
        <dbReference type="ARBA" id="ARBA00004406"/>
    </source>
</evidence>
<keyword evidence="10" id="KW-0408">Iron</keyword>
<accession>A0ABR0JLT8</accession>
<evidence type="ECO:0000256" key="12">
    <source>
        <dbReference type="ARBA" id="ARBA00023136"/>
    </source>
</evidence>
<keyword evidence="17" id="KW-0812">Transmembrane</keyword>
<evidence type="ECO:0000256" key="9">
    <source>
        <dbReference type="ARBA" id="ARBA00022848"/>
    </source>
</evidence>
<keyword evidence="6" id="KW-0349">Heme</keyword>
<feature type="domain" description="CRAL-TRIO" evidence="18">
    <location>
        <begin position="232"/>
        <end position="418"/>
    </location>
</feature>
<evidence type="ECO:0000259" key="18">
    <source>
        <dbReference type="PROSITE" id="PS50191"/>
    </source>
</evidence>
<dbReference type="Gene3D" id="3.40.525.10">
    <property type="entry name" value="CRAL-TRIO lipid binding domain"/>
    <property type="match status" value="1"/>
</dbReference>
<keyword evidence="20" id="KW-1185">Reference proteome</keyword>
<feature type="region of interest" description="Disordered" evidence="16">
    <location>
        <begin position="1"/>
        <end position="153"/>
    </location>
</feature>
<keyword evidence="11 15" id="KW-0445">Lipid transport</keyword>
<keyword evidence="8 15" id="KW-0256">Endoplasmic reticulum</keyword>
<gene>
    <name evidence="19" type="primary">SFH5</name>
    <name evidence="19" type="ORF">LTR69_002022</name>
</gene>
<protein>
    <recommendedName>
        <fullName evidence="15">Phosphatidylinositol transfer protein SFH5</fullName>
        <shortName evidence="15">PITP SFH5</shortName>
    </recommendedName>
</protein>
<dbReference type="SMART" id="SM00516">
    <property type="entry name" value="SEC14"/>
    <property type="match status" value="1"/>
</dbReference>
<evidence type="ECO:0000256" key="10">
    <source>
        <dbReference type="ARBA" id="ARBA00023004"/>
    </source>
</evidence>
<keyword evidence="12 15" id="KW-0472">Membrane</keyword>
<comment type="catalytic activity">
    <reaction evidence="13">
        <text>a 1,2-diacyl-sn-glycero-3-phospho-(1D-myo-inositol)(in) = a 1,2-diacyl-sn-glycero-3-phospho-(1D-myo-inositol)(out)</text>
        <dbReference type="Rhea" id="RHEA:38691"/>
        <dbReference type="ChEBI" id="CHEBI:57880"/>
    </reaction>
    <physiologicalReaction direction="left-to-right" evidence="13">
        <dbReference type="Rhea" id="RHEA:38692"/>
    </physiologicalReaction>
</comment>
<comment type="function">
    <text evidence="14">Non-classical phosphatidylinositol (PtdIns) transfer protein (PITP), which exhibits PtdIns-binding/transfer activity in the absence of detectable PtdCho-binding/transfer activity. Regulates PtdIns(4,5)P2 homeostasis at the plasma membrane. Heme-binding protein that may play a role in organic oxidant-induced stress responses.</text>
</comment>
<sequence>MATGATTAAPNNTTLPGEVSGVIPDVGSSEKTTTDAPNSTTLPGEVSGVIPDEKTTTDAPNSTTLAGEVSGVIEDEKKATTDAPNSTTLPGEVSGVIPEEKTTPDAPNSTALPGEVSGVIPDEKTTTDAPNSTALPGEVSGVIPDSATKESTQATKTAPIQELWAAAKANGHPEVWGVTLSDPNTHIPTQIVLQKYLNANEGDLTRAKDQLIKTLEWRAKKNPVELLKKKYNRNKFQGLGYVTIYGADSSDVEDREVFTWNIYGSAKNVEETFGNLQEFLDWRVALMEEALQALDISSATKSITAEHDPYKIIQVHDYKSISFLRQSSAVKAASTETIKVFAQNYPELLKEKFFVNVPAFMGFIYTFMKLFVAAKTIKKFHPMSNGANLAREMATSSKVKGLADQLPKEYGGKGADLGAIGKQPSLEDATETTNKA</sequence>
<keyword evidence="4 15" id="KW-0813">Transport</keyword>
<organism evidence="19 20">
    <name type="scientific">Exophiala sideris</name>
    <dbReference type="NCBI Taxonomy" id="1016849"/>
    <lineage>
        <taxon>Eukaryota</taxon>
        <taxon>Fungi</taxon>
        <taxon>Dikarya</taxon>
        <taxon>Ascomycota</taxon>
        <taxon>Pezizomycotina</taxon>
        <taxon>Eurotiomycetes</taxon>
        <taxon>Chaetothyriomycetidae</taxon>
        <taxon>Chaetothyriales</taxon>
        <taxon>Herpotrichiellaceae</taxon>
        <taxon>Exophiala</taxon>
    </lineage>
</organism>
<feature type="transmembrane region" description="Helical" evidence="17">
    <location>
        <begin position="353"/>
        <end position="374"/>
    </location>
</feature>
<keyword evidence="7" id="KW-0479">Metal-binding</keyword>
<dbReference type="SUPFAM" id="SSF52087">
    <property type="entry name" value="CRAL/TRIO domain"/>
    <property type="match status" value="1"/>
</dbReference>
<dbReference type="Pfam" id="PF00650">
    <property type="entry name" value="CRAL_TRIO"/>
    <property type="match status" value="1"/>
</dbReference>
<evidence type="ECO:0000256" key="3">
    <source>
        <dbReference type="ARBA" id="ARBA00006667"/>
    </source>
</evidence>
<name>A0ABR0JLT8_9EURO</name>
<dbReference type="InterPro" id="IPR036865">
    <property type="entry name" value="CRAL-TRIO_dom_sf"/>
</dbReference>
<comment type="cofactor">
    <cofactor evidence="1">
        <name>heme b</name>
        <dbReference type="ChEBI" id="CHEBI:60344"/>
    </cofactor>
</comment>
<dbReference type="EMBL" id="JAVRRF010000003">
    <property type="protein sequence ID" value="KAK5066675.1"/>
    <property type="molecule type" value="Genomic_DNA"/>
</dbReference>
<keyword evidence="17" id="KW-1133">Transmembrane helix</keyword>
<dbReference type="Proteomes" id="UP001345691">
    <property type="component" value="Unassembled WGS sequence"/>
</dbReference>
<reference evidence="19 20" key="1">
    <citation type="submission" date="2023-08" db="EMBL/GenBank/DDBJ databases">
        <title>Black Yeasts Isolated from many extreme environments.</title>
        <authorList>
            <person name="Coleine C."/>
            <person name="Stajich J.E."/>
            <person name="Selbmann L."/>
        </authorList>
    </citation>
    <scope>NUCLEOTIDE SEQUENCE [LARGE SCALE GENOMIC DNA]</scope>
    <source>
        <strain evidence="19 20">CCFEE 6328</strain>
    </source>
</reference>
<evidence type="ECO:0000256" key="4">
    <source>
        <dbReference type="ARBA" id="ARBA00022448"/>
    </source>
</evidence>
<dbReference type="InterPro" id="IPR036273">
    <property type="entry name" value="CRAL/TRIO_N_dom_sf"/>
</dbReference>
<comment type="caution">
    <text evidence="19">The sequence shown here is derived from an EMBL/GenBank/DDBJ whole genome shotgun (WGS) entry which is preliminary data.</text>
</comment>
<evidence type="ECO:0000313" key="20">
    <source>
        <dbReference type="Proteomes" id="UP001345691"/>
    </source>
</evidence>
<comment type="similarity">
    <text evidence="3 15">Belongs to the SFH5 family.</text>
</comment>
<comment type="subcellular location">
    <subcellularLocation>
        <location evidence="15">Cytoplasm</location>
    </subcellularLocation>
    <subcellularLocation>
        <location evidence="2 15">Endoplasmic reticulum membrane</location>
        <topology evidence="2 15">Peripheral membrane protein</topology>
    </subcellularLocation>
    <subcellularLocation>
        <location evidence="15">Microsome membrane</location>
        <topology evidence="15">Peripheral membrane protein</topology>
    </subcellularLocation>
</comment>
<evidence type="ECO:0000256" key="13">
    <source>
        <dbReference type="ARBA" id="ARBA00024146"/>
    </source>
</evidence>
<keyword evidence="9 15" id="KW-0492">Microsome</keyword>
<evidence type="ECO:0000256" key="7">
    <source>
        <dbReference type="ARBA" id="ARBA00022723"/>
    </source>
</evidence>
<proteinExistence type="inferred from homology"/>
<evidence type="ECO:0000256" key="6">
    <source>
        <dbReference type="ARBA" id="ARBA00022617"/>
    </source>
</evidence>
<dbReference type="PROSITE" id="PS50191">
    <property type="entry name" value="CRAL_TRIO"/>
    <property type="match status" value="1"/>
</dbReference>
<evidence type="ECO:0000256" key="16">
    <source>
        <dbReference type="SAM" id="MobiDB-lite"/>
    </source>
</evidence>
<evidence type="ECO:0000313" key="19">
    <source>
        <dbReference type="EMBL" id="KAK5066675.1"/>
    </source>
</evidence>
<feature type="region of interest" description="Disordered" evidence="16">
    <location>
        <begin position="412"/>
        <end position="436"/>
    </location>
</feature>
<evidence type="ECO:0000256" key="1">
    <source>
        <dbReference type="ARBA" id="ARBA00001970"/>
    </source>
</evidence>
<evidence type="ECO:0000256" key="8">
    <source>
        <dbReference type="ARBA" id="ARBA00022824"/>
    </source>
</evidence>
<keyword evidence="5 15" id="KW-0963">Cytoplasm</keyword>
<feature type="compositionally biased region" description="Polar residues" evidence="16">
    <location>
        <begin position="29"/>
        <end position="42"/>
    </location>
</feature>
<dbReference type="InterPro" id="IPR001251">
    <property type="entry name" value="CRAL-TRIO_dom"/>
</dbReference>
<feature type="compositionally biased region" description="Low complexity" evidence="16">
    <location>
        <begin position="1"/>
        <end position="17"/>
    </location>
</feature>
<evidence type="ECO:0000256" key="5">
    <source>
        <dbReference type="ARBA" id="ARBA00022490"/>
    </source>
</evidence>
<dbReference type="PANTHER" id="PTHR47669">
    <property type="entry name" value="PHOSPHATIDYLINOSITOL TRANSFER PROTEIN SFH5"/>
    <property type="match status" value="1"/>
</dbReference>
<dbReference type="CDD" id="cd00170">
    <property type="entry name" value="SEC14"/>
    <property type="match status" value="1"/>
</dbReference>
<evidence type="ECO:0000256" key="15">
    <source>
        <dbReference type="RuleBase" id="RU367059"/>
    </source>
</evidence>
<evidence type="ECO:0000256" key="17">
    <source>
        <dbReference type="SAM" id="Phobius"/>
    </source>
</evidence>
<evidence type="ECO:0000256" key="11">
    <source>
        <dbReference type="ARBA" id="ARBA00023055"/>
    </source>
</evidence>
<dbReference type="InterPro" id="IPR042938">
    <property type="entry name" value="Sfh5"/>
</dbReference>
<dbReference type="SUPFAM" id="SSF46938">
    <property type="entry name" value="CRAL/TRIO N-terminal domain"/>
    <property type="match status" value="1"/>
</dbReference>